<protein>
    <submittedName>
        <fullName evidence="1">Plant transposon protein</fullName>
    </submittedName>
</protein>
<dbReference type="PANTHER" id="PTHR47150:SF5">
    <property type="entry name" value="OS07G0546750 PROTEIN"/>
    <property type="match status" value="1"/>
</dbReference>
<accession>A0A9K3KUE0</accession>
<reference evidence="1" key="2">
    <citation type="submission" date="2021-04" db="EMBL/GenBank/DDBJ databases">
        <authorList>
            <person name="Podell S."/>
        </authorList>
    </citation>
    <scope>NUCLEOTIDE SEQUENCE</scope>
    <source>
        <strain evidence="1">Hildebrandi</strain>
    </source>
</reference>
<evidence type="ECO:0000313" key="1">
    <source>
        <dbReference type="EMBL" id="KAG7350120.1"/>
    </source>
</evidence>
<evidence type="ECO:0000313" key="2">
    <source>
        <dbReference type="Proteomes" id="UP000693970"/>
    </source>
</evidence>
<keyword evidence="2" id="KW-1185">Reference proteome</keyword>
<comment type="caution">
    <text evidence="1">The sequence shown here is derived from an EMBL/GenBank/DDBJ whole genome shotgun (WGS) entry which is preliminary data.</text>
</comment>
<dbReference type="Proteomes" id="UP000693970">
    <property type="component" value="Unassembled WGS sequence"/>
</dbReference>
<dbReference type="OrthoDB" id="124630at2759"/>
<dbReference type="AlphaFoldDB" id="A0A9K3KUE0"/>
<sequence>MDDDSSSDEDRLHIFQEEYAADDEAWTVLFESSSSEEEELRVDRPRTANKRRDFVDAYMRVVSNYFNGRESIYNEVDFERRFRCPRAVFNRVHDHLMGTPPFEQYKDPTGKPGIYPLVKLVGCFRFIAYGDTYDRDDENLCIGETTLRDYVKQFVRLVIVAFGPQYLNRAPNKQERQVISQEMGERLFPGCLGSWDCKHFAWKNCPVRLAGQHQGHAEGGKKTFILEAICDHRKYIWHANFGDPGSMNDINVLDRSSIVGSMLSGDACLKTDPYQINGTMRDWMYYLVDGIYPDWAIFVSTYTNSPNPKERSFAEEQEKVRKDIECSFGVLVQRFHVLQRPLRQWFLDEIQDVLYCCIILHNMIIEEKNGALDEANNPEKSRGNFPLFGRQQITRHEAAQDQVSLFAARVAQFDNMMQSSYEHFKLKKDLVEHISSLKE</sequence>
<dbReference type="PANTHER" id="PTHR47150">
    <property type="entry name" value="OS12G0169200 PROTEIN"/>
    <property type="match status" value="1"/>
</dbReference>
<reference evidence="1" key="1">
    <citation type="journal article" date="2021" name="Sci. Rep.">
        <title>Diploid genomic architecture of Nitzschia inconspicua, an elite biomass production diatom.</title>
        <authorList>
            <person name="Oliver A."/>
            <person name="Podell S."/>
            <person name="Pinowska A."/>
            <person name="Traller J.C."/>
            <person name="Smith S.R."/>
            <person name="McClure R."/>
            <person name="Beliaev A."/>
            <person name="Bohutskyi P."/>
            <person name="Hill E.A."/>
            <person name="Rabines A."/>
            <person name="Zheng H."/>
            <person name="Allen L.Z."/>
            <person name="Kuo A."/>
            <person name="Grigoriev I.V."/>
            <person name="Allen A.E."/>
            <person name="Hazlebeck D."/>
            <person name="Allen E.E."/>
        </authorList>
    </citation>
    <scope>NUCLEOTIDE SEQUENCE</scope>
    <source>
        <strain evidence="1">Hildebrandi</strain>
    </source>
</reference>
<proteinExistence type="predicted"/>
<organism evidence="1 2">
    <name type="scientific">Nitzschia inconspicua</name>
    <dbReference type="NCBI Taxonomy" id="303405"/>
    <lineage>
        <taxon>Eukaryota</taxon>
        <taxon>Sar</taxon>
        <taxon>Stramenopiles</taxon>
        <taxon>Ochrophyta</taxon>
        <taxon>Bacillariophyta</taxon>
        <taxon>Bacillariophyceae</taxon>
        <taxon>Bacillariophycidae</taxon>
        <taxon>Bacillariales</taxon>
        <taxon>Bacillariaceae</taxon>
        <taxon>Nitzschia</taxon>
    </lineage>
</organism>
<dbReference type="InterPro" id="IPR006912">
    <property type="entry name" value="Harbinger_derived_prot"/>
</dbReference>
<gene>
    <name evidence="1" type="ORF">IV203_009480</name>
</gene>
<dbReference type="Pfam" id="PF04827">
    <property type="entry name" value="Plant_tran"/>
    <property type="match status" value="1"/>
</dbReference>
<dbReference type="EMBL" id="JAGRRH010000018">
    <property type="protein sequence ID" value="KAG7350120.1"/>
    <property type="molecule type" value="Genomic_DNA"/>
</dbReference>
<name>A0A9K3KUE0_9STRA</name>